<name>A0ABY0C1L4_9GAMM</name>
<sequence>MTKHQRGINMNRHSILGLSMALVLGSLSTAAAEDELELDIRPGLWEHSFSMQSESGQMERAIEEALQQLEQLPQSQRRMVEQMMASQGINLDLAGSSVQVCLTEEDIRKGNLPQQDGCDQTITQQGDTYHFSFQCAGDPPYEGRGQIVVLNNEQYEGNAEFTTRMAGNPETIQIRQQGRWLREECN</sequence>
<comment type="caution">
    <text evidence="2">The sequence shown here is derived from an EMBL/GenBank/DDBJ whole genome shotgun (WGS) entry which is preliminary data.</text>
</comment>
<feature type="signal peptide" evidence="1">
    <location>
        <begin position="1"/>
        <end position="31"/>
    </location>
</feature>
<dbReference type="Pfam" id="PF12276">
    <property type="entry name" value="DUF3617"/>
    <property type="match status" value="1"/>
</dbReference>
<organism evidence="2 3">
    <name type="scientific">Aliidiomarina sedimenti</name>
    <dbReference type="NCBI Taxonomy" id="1933879"/>
    <lineage>
        <taxon>Bacteria</taxon>
        <taxon>Pseudomonadati</taxon>
        <taxon>Pseudomonadota</taxon>
        <taxon>Gammaproteobacteria</taxon>
        <taxon>Alteromonadales</taxon>
        <taxon>Idiomarinaceae</taxon>
        <taxon>Aliidiomarina</taxon>
    </lineage>
</organism>
<dbReference type="EMBL" id="PIPN01000002">
    <property type="protein sequence ID" value="RUO30941.1"/>
    <property type="molecule type" value="Genomic_DNA"/>
</dbReference>
<evidence type="ECO:0000313" key="3">
    <source>
        <dbReference type="Proteomes" id="UP000287410"/>
    </source>
</evidence>
<protein>
    <submittedName>
        <fullName evidence="2">DUF3617 domain-containing protein</fullName>
    </submittedName>
</protein>
<reference evidence="2 3" key="1">
    <citation type="journal article" date="2018" name="Front. Microbiol.">
        <title>Genome-Based Analysis Reveals the Taxonomy and Diversity of the Family Idiomarinaceae.</title>
        <authorList>
            <person name="Liu Y."/>
            <person name="Lai Q."/>
            <person name="Shao Z."/>
        </authorList>
    </citation>
    <scope>NUCLEOTIDE SEQUENCE [LARGE SCALE GENOMIC DNA]</scope>
    <source>
        <strain evidence="2 3">GBSy1</strain>
    </source>
</reference>
<proteinExistence type="predicted"/>
<dbReference type="Proteomes" id="UP000287410">
    <property type="component" value="Unassembled WGS sequence"/>
</dbReference>
<keyword evidence="3" id="KW-1185">Reference proteome</keyword>
<evidence type="ECO:0000313" key="2">
    <source>
        <dbReference type="EMBL" id="RUO30941.1"/>
    </source>
</evidence>
<accession>A0ABY0C1L4</accession>
<evidence type="ECO:0000256" key="1">
    <source>
        <dbReference type="SAM" id="SignalP"/>
    </source>
</evidence>
<feature type="chain" id="PRO_5046092137" evidence="1">
    <location>
        <begin position="32"/>
        <end position="186"/>
    </location>
</feature>
<dbReference type="InterPro" id="IPR022061">
    <property type="entry name" value="DUF3617"/>
</dbReference>
<gene>
    <name evidence="2" type="ORF">CWE12_06800</name>
</gene>
<keyword evidence="1" id="KW-0732">Signal</keyword>